<protein>
    <submittedName>
        <fullName evidence="1">DUF882 domain-containing protein</fullName>
    </submittedName>
</protein>
<reference evidence="1 2" key="1">
    <citation type="submission" date="2023-11" db="EMBL/GenBank/DDBJ databases">
        <title>Draft genome of Azohydromonas lata strain H1 (DSM1123), a polyhydroxyalkanoate producer.</title>
        <authorList>
            <person name="Traversa D."/>
            <person name="D'Addabbo P."/>
            <person name="Pazzani C."/>
            <person name="Manzari C."/>
            <person name="Chiara M."/>
            <person name="Scrascia M."/>
        </authorList>
    </citation>
    <scope>NUCLEOTIDE SEQUENCE [LARGE SCALE GENOMIC DNA]</scope>
    <source>
        <strain evidence="1 2">H1</strain>
    </source>
</reference>
<sequence>MRRAGGVGFYPHEQFVHTDTGRVRPW</sequence>
<dbReference type="InterPro" id="IPR010275">
    <property type="entry name" value="MepK"/>
</dbReference>
<organism evidence="1 2">
    <name type="scientific">Azohydromonas lata</name>
    <dbReference type="NCBI Taxonomy" id="45677"/>
    <lineage>
        <taxon>Bacteria</taxon>
        <taxon>Pseudomonadati</taxon>
        <taxon>Pseudomonadota</taxon>
        <taxon>Betaproteobacteria</taxon>
        <taxon>Burkholderiales</taxon>
        <taxon>Sphaerotilaceae</taxon>
        <taxon>Azohydromonas</taxon>
    </lineage>
</organism>
<proteinExistence type="predicted"/>
<keyword evidence="2" id="KW-1185">Reference proteome</keyword>
<dbReference type="Pfam" id="PF05951">
    <property type="entry name" value="Peptidase_M15_2"/>
    <property type="match status" value="1"/>
</dbReference>
<gene>
    <name evidence="1" type="ORF">SM757_09360</name>
</gene>
<name>A0ABU5IDP2_9BURK</name>
<evidence type="ECO:0000313" key="2">
    <source>
        <dbReference type="Proteomes" id="UP001293718"/>
    </source>
</evidence>
<dbReference type="RefSeq" id="WP_322465231.1">
    <property type="nucleotide sequence ID" value="NZ_JAXOJX010000011.1"/>
</dbReference>
<dbReference type="EMBL" id="JAXOJX010000011">
    <property type="protein sequence ID" value="MDZ5456780.1"/>
    <property type="molecule type" value="Genomic_DNA"/>
</dbReference>
<evidence type="ECO:0000313" key="1">
    <source>
        <dbReference type="EMBL" id="MDZ5456780.1"/>
    </source>
</evidence>
<comment type="caution">
    <text evidence="1">The sequence shown here is derived from an EMBL/GenBank/DDBJ whole genome shotgun (WGS) entry which is preliminary data.</text>
</comment>
<accession>A0ABU5IDP2</accession>
<dbReference type="Proteomes" id="UP001293718">
    <property type="component" value="Unassembled WGS sequence"/>
</dbReference>